<dbReference type="AlphaFoldDB" id="A0A1A8Y0T3"/>
<dbReference type="InterPro" id="IPR018392">
    <property type="entry name" value="LysM"/>
</dbReference>
<dbReference type="Pfam" id="PF01476">
    <property type="entry name" value="LysM"/>
    <property type="match status" value="2"/>
</dbReference>
<evidence type="ECO:0000256" key="1">
    <source>
        <dbReference type="SAM" id="MobiDB-lite"/>
    </source>
</evidence>
<gene>
    <name evidence="3" type="ORF">PROAA_360028</name>
</gene>
<feature type="region of interest" description="Disordered" evidence="1">
    <location>
        <begin position="133"/>
        <end position="162"/>
    </location>
</feature>
<sequence length="882" mass="94740">MKIFLSYASKYRAIADDLCCRLQAVGHEVFFDREDLRAGASFDDRIRSAIEDCELFIFLISPEAVAAGHYTRTEVKIASRKWPTPGWHVLPVQVAETPLADIPAYLRALTIMQAEGNLAAEVVLEVEDRVRANSVEPQRPEPKPPNLDSAPDSGPAPSEPAGVHYRSMQLRFARDTAGGYSIAVPEAPGGGRDAQSFALDTPALESALWSGAQPIVGSARRSMNDAEIDALLPAATNAREVGQALYAALFASPLRACFEESLRAIDPQRGEGLRFVINTTDAPDLARLPWEFLYSPAKDDFLFSDRMKPVVRWLDVDEPPPTLAVKPPLRLLIAIAAPADRPGLKVGEEIARLDHALDELTSSGRIETVRLDHATLESLDSALLQTRPHILHFIGHGDFVGDEGMLVLESDTVPGTADTIAGRQFAVLLRNHLTSLRLVFLNSCMGATSSRRDPFGGVAQSLIRRGIPAVIAMQFPIPDKAAVALARHFYRYLAAGQPVDAALTSARAFLYARGFAVEWGAPALHMRTPDGRLFDLAAAPRTPAVARMAPADEPQSAAAPPQSPPTSVTLSQPVSDEGSKRRNALAAIVGIALLGTAALWFTASKESTPEADQLPGPPVLGAPAPMPALPAPIQARPIDQAMARLQAGDSAGAAELLLGIIGQDQAALTRERLGAAHAPLAQTLGDAAERAFIAGDFDLGRRLVDLLGAMSPFDAALDARLRTQIEPWLAEAAVEEIVVEAPAAAIAAAGIDIGGFMVYTVRRGDTLWGIARRLTGDGRNWPQLLSGHYRAVEVGLAVASRIADPARIRPGQNILVPLSPSAGFRAVEYHVARGESLSAIALRIYGDAQMWRAIYRDNERQLPNPDLIEPGQVLILRPRVPQ</sequence>
<name>A0A1A8Y0T3_9RHOO</name>
<feature type="domain" description="LysM" evidence="2">
    <location>
        <begin position="757"/>
        <end position="816"/>
    </location>
</feature>
<reference evidence="3 4" key="1">
    <citation type="submission" date="2016-06" db="EMBL/GenBank/DDBJ databases">
        <authorList>
            <person name="Kjaerup R.B."/>
            <person name="Dalgaard T.S."/>
            <person name="Juul-Madsen H.R."/>
        </authorList>
    </citation>
    <scope>NUCLEOTIDE SEQUENCE [LARGE SCALE GENOMIC DNA]</scope>
    <source>
        <strain evidence="3">2</strain>
    </source>
</reference>
<dbReference type="Proteomes" id="UP000199600">
    <property type="component" value="Unassembled WGS sequence"/>
</dbReference>
<dbReference type="Gene3D" id="3.10.350.10">
    <property type="entry name" value="LysM domain"/>
    <property type="match status" value="2"/>
</dbReference>
<dbReference type="EMBL" id="FLQY01000290">
    <property type="protein sequence ID" value="SBT09953.1"/>
    <property type="molecule type" value="Genomic_DNA"/>
</dbReference>
<dbReference type="SUPFAM" id="SSF52200">
    <property type="entry name" value="Toll/Interleukin receptor TIR domain"/>
    <property type="match status" value="1"/>
</dbReference>
<dbReference type="GO" id="GO:0007165">
    <property type="term" value="P:signal transduction"/>
    <property type="evidence" value="ECO:0007669"/>
    <property type="project" value="InterPro"/>
</dbReference>
<accession>A0A1A8Y0T3</accession>
<dbReference type="InterPro" id="IPR024983">
    <property type="entry name" value="CHAT_dom"/>
</dbReference>
<evidence type="ECO:0000259" key="2">
    <source>
        <dbReference type="PROSITE" id="PS51782"/>
    </source>
</evidence>
<dbReference type="CDD" id="cd00118">
    <property type="entry name" value="LysM"/>
    <property type="match status" value="1"/>
</dbReference>
<proteinExistence type="predicted"/>
<evidence type="ECO:0000313" key="3">
    <source>
        <dbReference type="EMBL" id="SBT09953.1"/>
    </source>
</evidence>
<dbReference type="SMART" id="SM00257">
    <property type="entry name" value="LysM"/>
    <property type="match status" value="2"/>
</dbReference>
<feature type="region of interest" description="Disordered" evidence="1">
    <location>
        <begin position="547"/>
        <end position="576"/>
    </location>
</feature>
<dbReference type="PROSITE" id="PS51782">
    <property type="entry name" value="LYSM"/>
    <property type="match status" value="2"/>
</dbReference>
<keyword evidence="4" id="KW-1185">Reference proteome</keyword>
<dbReference type="Pfam" id="PF13676">
    <property type="entry name" value="TIR_2"/>
    <property type="match status" value="1"/>
</dbReference>
<feature type="domain" description="LysM" evidence="2">
    <location>
        <begin position="827"/>
        <end position="876"/>
    </location>
</feature>
<dbReference type="Gene3D" id="3.40.50.10140">
    <property type="entry name" value="Toll/interleukin-1 receptor homology (TIR) domain"/>
    <property type="match status" value="1"/>
</dbReference>
<feature type="compositionally biased region" description="Low complexity" evidence="1">
    <location>
        <begin position="549"/>
        <end position="560"/>
    </location>
</feature>
<dbReference type="InterPro" id="IPR035897">
    <property type="entry name" value="Toll_tir_struct_dom_sf"/>
</dbReference>
<dbReference type="PANTHER" id="PTHR34700:SF4">
    <property type="entry name" value="PHAGE-LIKE ELEMENT PBSX PROTEIN XKDP"/>
    <property type="match status" value="1"/>
</dbReference>
<organism evidence="3 4">
    <name type="scientific">Candidatus Propionivibrio aalborgensis</name>
    <dbReference type="NCBI Taxonomy" id="1860101"/>
    <lineage>
        <taxon>Bacteria</taxon>
        <taxon>Pseudomonadati</taxon>
        <taxon>Pseudomonadota</taxon>
        <taxon>Betaproteobacteria</taxon>
        <taxon>Rhodocyclales</taxon>
        <taxon>Rhodocyclaceae</taxon>
        <taxon>Propionivibrio</taxon>
    </lineage>
</organism>
<dbReference type="Pfam" id="PF12770">
    <property type="entry name" value="CHAT"/>
    <property type="match status" value="1"/>
</dbReference>
<dbReference type="InterPro" id="IPR036779">
    <property type="entry name" value="LysM_dom_sf"/>
</dbReference>
<dbReference type="InterPro" id="IPR052196">
    <property type="entry name" value="Bact_Kbp"/>
</dbReference>
<dbReference type="InterPro" id="IPR000157">
    <property type="entry name" value="TIR_dom"/>
</dbReference>
<evidence type="ECO:0000313" key="4">
    <source>
        <dbReference type="Proteomes" id="UP000199600"/>
    </source>
</evidence>
<protein>
    <submittedName>
        <fullName evidence="3">Peptidoglycan-binding lysin domain protein</fullName>
    </submittedName>
</protein>
<dbReference type="PANTHER" id="PTHR34700">
    <property type="entry name" value="POTASSIUM BINDING PROTEIN KBP"/>
    <property type="match status" value="1"/>
</dbReference>